<feature type="transmembrane region" description="Helical" evidence="13">
    <location>
        <begin position="169"/>
        <end position="191"/>
    </location>
</feature>
<evidence type="ECO:0000256" key="11">
    <source>
        <dbReference type="ARBA" id="ARBA00024816"/>
    </source>
</evidence>
<keyword evidence="5" id="KW-1003">Cell membrane</keyword>
<feature type="domain" description="MotA/TolQ/ExbB proton channel" evidence="14">
    <location>
        <begin position="103"/>
        <end position="198"/>
    </location>
</feature>
<keyword evidence="8 12" id="KW-0653">Protein transport</keyword>
<evidence type="ECO:0000259" key="14">
    <source>
        <dbReference type="Pfam" id="PF01618"/>
    </source>
</evidence>
<evidence type="ECO:0000256" key="4">
    <source>
        <dbReference type="ARBA" id="ARBA00022448"/>
    </source>
</evidence>
<dbReference type="InterPro" id="IPR050790">
    <property type="entry name" value="ExbB/TolQ_transport"/>
</dbReference>
<proteinExistence type="inferred from homology"/>
<evidence type="ECO:0000256" key="9">
    <source>
        <dbReference type="ARBA" id="ARBA00022989"/>
    </source>
</evidence>
<name>A0ABT0BSN1_9SPHN</name>
<dbReference type="PANTHER" id="PTHR30625">
    <property type="entry name" value="PROTEIN TOLQ"/>
    <property type="match status" value="1"/>
</dbReference>
<dbReference type="PANTHER" id="PTHR30625:SF16">
    <property type="entry name" value="BIOPOLYMER TRANSPORT PROTEIN EXBB"/>
    <property type="match status" value="1"/>
</dbReference>
<comment type="similarity">
    <text evidence="12">Belongs to the exbB/tolQ family.</text>
</comment>
<comment type="subcellular location">
    <subcellularLocation>
        <location evidence="1">Cell inner membrane</location>
        <topology evidence="1">Multi-pass membrane protein</topology>
    </subcellularLocation>
    <subcellularLocation>
        <location evidence="12">Membrane</location>
        <topology evidence="12">Multi-pass membrane protein</topology>
    </subcellularLocation>
</comment>
<protein>
    <recommendedName>
        <fullName evidence="3">Biopolymer transport protein ExbB</fullName>
    </recommendedName>
</protein>
<evidence type="ECO:0000256" key="6">
    <source>
        <dbReference type="ARBA" id="ARBA00022519"/>
    </source>
</evidence>
<sequence length="252" mass="25818">MNEDFGETALSPWGMFLGADPIVQIVMGALVFASLVTWTILFAKSLELRRSEQRLRDSITALHAAPRLGAVPETLPSAAASDLVTDARGELAASAQAGILDQAEARVAVGLERIVAAYTRRSGVGVGTVATIGATAPFVGLFGTVWGIMNSFVGIAKTHTTNLAVVAPGIAEALLATACGLIAAIPAVMIYNHLTRGVGGNKALVGDAGAMVIRLTSREVELLSRAEPAAAANAEAGLAASGDADRTPAYQL</sequence>
<evidence type="ECO:0000256" key="13">
    <source>
        <dbReference type="SAM" id="Phobius"/>
    </source>
</evidence>
<evidence type="ECO:0000313" key="16">
    <source>
        <dbReference type="Proteomes" id="UP001202281"/>
    </source>
</evidence>
<comment type="caution">
    <text evidence="15">The sequence shown here is derived from an EMBL/GenBank/DDBJ whole genome shotgun (WGS) entry which is preliminary data.</text>
</comment>
<gene>
    <name evidence="15" type="primary">exbB</name>
    <name evidence="15" type="ORF">MTR66_14285</name>
</gene>
<evidence type="ECO:0000256" key="2">
    <source>
        <dbReference type="ARBA" id="ARBA00011471"/>
    </source>
</evidence>
<evidence type="ECO:0000256" key="7">
    <source>
        <dbReference type="ARBA" id="ARBA00022692"/>
    </source>
</evidence>
<evidence type="ECO:0000256" key="5">
    <source>
        <dbReference type="ARBA" id="ARBA00022475"/>
    </source>
</evidence>
<evidence type="ECO:0000256" key="3">
    <source>
        <dbReference type="ARBA" id="ARBA00022093"/>
    </source>
</evidence>
<reference evidence="15 16" key="1">
    <citation type="submission" date="2022-04" db="EMBL/GenBank/DDBJ databases">
        <title>Identification of a novel bacterium isolated from mangrove sediments.</title>
        <authorList>
            <person name="Pan X."/>
        </authorList>
    </citation>
    <scope>NUCLEOTIDE SEQUENCE [LARGE SCALE GENOMIC DNA]</scope>
    <source>
        <strain evidence="15 16">B2638</strain>
    </source>
</reference>
<dbReference type="NCBIfam" id="TIGR02797">
    <property type="entry name" value="exbB"/>
    <property type="match status" value="1"/>
</dbReference>
<keyword evidence="9 13" id="KW-1133">Transmembrane helix</keyword>
<feature type="transmembrane region" description="Helical" evidence="13">
    <location>
        <begin position="22"/>
        <end position="43"/>
    </location>
</feature>
<keyword evidence="16" id="KW-1185">Reference proteome</keyword>
<keyword evidence="7 13" id="KW-0812">Transmembrane</keyword>
<evidence type="ECO:0000256" key="12">
    <source>
        <dbReference type="RuleBase" id="RU004057"/>
    </source>
</evidence>
<dbReference type="EMBL" id="JALHLG010000023">
    <property type="protein sequence ID" value="MCJ2187980.1"/>
    <property type="molecule type" value="Genomic_DNA"/>
</dbReference>
<accession>A0ABT0BSN1</accession>
<evidence type="ECO:0000256" key="10">
    <source>
        <dbReference type="ARBA" id="ARBA00023136"/>
    </source>
</evidence>
<evidence type="ECO:0000256" key="1">
    <source>
        <dbReference type="ARBA" id="ARBA00004429"/>
    </source>
</evidence>
<keyword evidence="4 12" id="KW-0813">Transport</keyword>
<dbReference type="InterPro" id="IPR002898">
    <property type="entry name" value="MotA_ExbB_proton_chnl"/>
</dbReference>
<keyword evidence="6" id="KW-0997">Cell inner membrane</keyword>
<evidence type="ECO:0000256" key="8">
    <source>
        <dbReference type="ARBA" id="ARBA00022927"/>
    </source>
</evidence>
<comment type="function">
    <text evidence="11">Involved in the TonB-dependent energy-dependent transport of various receptor-bound substrates. Protects ExbD from proteolytic degradation and functionally stabilizes TonB.</text>
</comment>
<organism evidence="15 16">
    <name type="scientific">Novosphingobium beihaiensis</name>
    <dbReference type="NCBI Taxonomy" id="2930389"/>
    <lineage>
        <taxon>Bacteria</taxon>
        <taxon>Pseudomonadati</taxon>
        <taxon>Pseudomonadota</taxon>
        <taxon>Alphaproteobacteria</taxon>
        <taxon>Sphingomonadales</taxon>
        <taxon>Sphingomonadaceae</taxon>
        <taxon>Novosphingobium</taxon>
    </lineage>
</organism>
<comment type="subunit">
    <text evidence="2">The accessory proteins ExbB and ExbD seem to form a complex with TonB.</text>
</comment>
<dbReference type="Proteomes" id="UP001202281">
    <property type="component" value="Unassembled WGS sequence"/>
</dbReference>
<dbReference type="Pfam" id="PF01618">
    <property type="entry name" value="MotA_ExbB"/>
    <property type="match status" value="1"/>
</dbReference>
<evidence type="ECO:0000313" key="15">
    <source>
        <dbReference type="EMBL" id="MCJ2187980.1"/>
    </source>
</evidence>
<dbReference type="InterPro" id="IPR014164">
    <property type="entry name" value="TonB_ExbB_1"/>
</dbReference>
<feature type="transmembrane region" description="Helical" evidence="13">
    <location>
        <begin position="123"/>
        <end position="149"/>
    </location>
</feature>
<keyword evidence="10 13" id="KW-0472">Membrane</keyword>
<dbReference type="RefSeq" id="WP_243922195.1">
    <property type="nucleotide sequence ID" value="NZ_JALHLG010000023.1"/>
</dbReference>